<keyword evidence="2" id="KW-0812">Transmembrane</keyword>
<dbReference type="Proteomes" id="UP000663852">
    <property type="component" value="Unassembled WGS sequence"/>
</dbReference>
<dbReference type="OrthoDB" id="10045046at2759"/>
<feature type="region of interest" description="Disordered" evidence="1">
    <location>
        <begin position="237"/>
        <end position="288"/>
    </location>
</feature>
<feature type="compositionally biased region" description="Basic residues" evidence="1">
    <location>
        <begin position="272"/>
        <end position="282"/>
    </location>
</feature>
<reference evidence="3" key="1">
    <citation type="submission" date="2021-02" db="EMBL/GenBank/DDBJ databases">
        <authorList>
            <person name="Nowell W R."/>
        </authorList>
    </citation>
    <scope>NUCLEOTIDE SEQUENCE</scope>
</reference>
<feature type="region of interest" description="Disordered" evidence="1">
    <location>
        <begin position="350"/>
        <end position="375"/>
    </location>
</feature>
<dbReference type="AlphaFoldDB" id="A0A813N5B0"/>
<organism evidence="3 4">
    <name type="scientific">Adineta ricciae</name>
    <name type="common">Rotifer</name>
    <dbReference type="NCBI Taxonomy" id="249248"/>
    <lineage>
        <taxon>Eukaryota</taxon>
        <taxon>Metazoa</taxon>
        <taxon>Spiralia</taxon>
        <taxon>Gnathifera</taxon>
        <taxon>Rotifera</taxon>
        <taxon>Eurotatoria</taxon>
        <taxon>Bdelloidea</taxon>
        <taxon>Adinetida</taxon>
        <taxon>Adinetidae</taxon>
        <taxon>Adineta</taxon>
    </lineage>
</organism>
<evidence type="ECO:0000256" key="1">
    <source>
        <dbReference type="SAM" id="MobiDB-lite"/>
    </source>
</evidence>
<feature type="compositionally biased region" description="Polar residues" evidence="1">
    <location>
        <begin position="246"/>
        <end position="256"/>
    </location>
</feature>
<comment type="caution">
    <text evidence="3">The sequence shown here is derived from an EMBL/GenBank/DDBJ whole genome shotgun (WGS) entry which is preliminary data.</text>
</comment>
<feature type="compositionally biased region" description="Low complexity" evidence="1">
    <location>
        <begin position="258"/>
        <end position="271"/>
    </location>
</feature>
<dbReference type="EMBL" id="CAJNOJ010000002">
    <property type="protein sequence ID" value="CAF0730549.1"/>
    <property type="molecule type" value="Genomic_DNA"/>
</dbReference>
<evidence type="ECO:0000313" key="4">
    <source>
        <dbReference type="Proteomes" id="UP000663852"/>
    </source>
</evidence>
<proteinExistence type="predicted"/>
<protein>
    <submittedName>
        <fullName evidence="3">Uncharacterized protein</fullName>
    </submittedName>
</protein>
<keyword evidence="2" id="KW-0472">Membrane</keyword>
<feature type="transmembrane region" description="Helical" evidence="2">
    <location>
        <begin position="203"/>
        <end position="226"/>
    </location>
</feature>
<sequence>MKSYLVYVPGDVQSIEIGMKHIINLFSYSTQHARHNVLNNHAKYIHTQFRKRANMFDHCRPISIDNLYGSLTVNTNHSSLCPQPRQWIFFYDYGYTLFIRLINITQLLSQSYLIKIFSIVNQDKRLIYDSTNTTDVHNEIQFDIRENYSRVLIELISLKRISAQQTSFIIDYAFRDIAHSRFGRQILQDNSSSSSFNANQPSFIALICIIAVLLIAIIITLTVFCYRHCSYRRQSKKRYKIRHTSSEQQSTDQTHLAASITPSSASSNSIRSTRHSSSHQHLMHIQQQTSSLGLSTHTLPTILPSRRLQQSMMDAYLNDYNSFQPNTIDPKQLQSYLFIDLYSTSSETCPDGVSRPYMNDNTTTSGYDTSTGGEDRRFQNHMRYRHRRGYYYNQKQRRRSSRTFKRSRGPRFLMRERSLPSNLLKLPQLRHDHRFSTMRTSHSSSTASNPNLDFISTNASTTTDDYDESHAYHVQHSRTMNTIEEEENPAMISRTYSQQPYLFEMVSTIRGDDSDMPNYEDIRMPYKICPIRGDGIAYVNDSIIV</sequence>
<gene>
    <name evidence="3" type="ORF">EDS130_LOCUS1074</name>
</gene>
<evidence type="ECO:0000256" key="2">
    <source>
        <dbReference type="SAM" id="Phobius"/>
    </source>
</evidence>
<feature type="compositionally biased region" description="Low complexity" evidence="1">
    <location>
        <begin position="359"/>
        <end position="372"/>
    </location>
</feature>
<accession>A0A813N5B0</accession>
<evidence type="ECO:0000313" key="3">
    <source>
        <dbReference type="EMBL" id="CAF0730549.1"/>
    </source>
</evidence>
<keyword evidence="2" id="KW-1133">Transmembrane helix</keyword>
<name>A0A813N5B0_ADIRI</name>